<comment type="caution">
    <text evidence="1">The sequence shown here is derived from an EMBL/GenBank/DDBJ whole genome shotgun (WGS) entry which is preliminary data.</text>
</comment>
<sequence>MQSFPSSNPKYKVLSYKWFSLLPLSSVAGTKELLIALNLAVLWFNGSSVPNQLLQHLNHFLYCDIGEKPDDIEKSNLQLVYDALRDLAKQNMETANLTNKLDRERAIGFVSNTTSVAQSFWTQWTDATGVFSEPDNEFANIKPMGTVRNHATKRLEKPETVCDGKDHVLPAVLGRLVLSFWNR</sequence>
<dbReference type="EMBL" id="JACEIK010004959">
    <property type="protein sequence ID" value="MCD9646919.1"/>
    <property type="molecule type" value="Genomic_DNA"/>
</dbReference>
<dbReference type="Proteomes" id="UP000823775">
    <property type="component" value="Unassembled WGS sequence"/>
</dbReference>
<organism evidence="1 2">
    <name type="scientific">Datura stramonium</name>
    <name type="common">Jimsonweed</name>
    <name type="synonym">Common thornapple</name>
    <dbReference type="NCBI Taxonomy" id="4076"/>
    <lineage>
        <taxon>Eukaryota</taxon>
        <taxon>Viridiplantae</taxon>
        <taxon>Streptophyta</taxon>
        <taxon>Embryophyta</taxon>
        <taxon>Tracheophyta</taxon>
        <taxon>Spermatophyta</taxon>
        <taxon>Magnoliopsida</taxon>
        <taxon>eudicotyledons</taxon>
        <taxon>Gunneridae</taxon>
        <taxon>Pentapetalae</taxon>
        <taxon>asterids</taxon>
        <taxon>lamiids</taxon>
        <taxon>Solanales</taxon>
        <taxon>Solanaceae</taxon>
        <taxon>Solanoideae</taxon>
        <taxon>Datureae</taxon>
        <taxon>Datura</taxon>
    </lineage>
</organism>
<proteinExistence type="predicted"/>
<gene>
    <name evidence="1" type="ORF">HAX54_037171</name>
</gene>
<name>A0ABS8VJ68_DATST</name>
<keyword evidence="2" id="KW-1185">Reference proteome</keyword>
<evidence type="ECO:0000313" key="2">
    <source>
        <dbReference type="Proteomes" id="UP000823775"/>
    </source>
</evidence>
<accession>A0ABS8VJ68</accession>
<reference evidence="1 2" key="1">
    <citation type="journal article" date="2021" name="BMC Genomics">
        <title>Datura genome reveals duplications of psychoactive alkaloid biosynthetic genes and high mutation rate following tissue culture.</title>
        <authorList>
            <person name="Rajewski A."/>
            <person name="Carter-House D."/>
            <person name="Stajich J."/>
            <person name="Litt A."/>
        </authorList>
    </citation>
    <scope>NUCLEOTIDE SEQUENCE [LARGE SCALE GENOMIC DNA]</scope>
    <source>
        <strain evidence="1">AR-01</strain>
    </source>
</reference>
<evidence type="ECO:0000313" key="1">
    <source>
        <dbReference type="EMBL" id="MCD9646919.1"/>
    </source>
</evidence>
<protein>
    <submittedName>
        <fullName evidence="1">Uncharacterized protein</fullName>
    </submittedName>
</protein>